<dbReference type="GO" id="GO:0007059">
    <property type="term" value="P:chromosome segregation"/>
    <property type="evidence" value="ECO:0007669"/>
    <property type="project" value="TreeGrafter"/>
</dbReference>
<keyword evidence="14" id="KW-1185">Reference proteome</keyword>
<comment type="function">
    <text evidence="11">Acts as a component of the essential kinetochore-associated NDC80 complex, which is required for chromosome segregation and spindle checkpoint activity.</text>
</comment>
<accession>A0A0F4GX39</accession>
<evidence type="ECO:0000256" key="11">
    <source>
        <dbReference type="RuleBase" id="RU368011"/>
    </source>
</evidence>
<dbReference type="AlphaFoldDB" id="A0A0F4GX39"/>
<dbReference type="Gene3D" id="3.30.160.430">
    <property type="match status" value="1"/>
</dbReference>
<keyword evidence="10 11" id="KW-0137">Centromere</keyword>
<keyword evidence="6 11" id="KW-0995">Kinetochore</keyword>
<dbReference type="EMBL" id="LAFY01000277">
    <property type="protein sequence ID" value="KJY01598.1"/>
    <property type="molecule type" value="Genomic_DNA"/>
</dbReference>
<evidence type="ECO:0000256" key="4">
    <source>
        <dbReference type="ARBA" id="ARBA00022618"/>
    </source>
</evidence>
<dbReference type="STRING" id="1047168.A0A0F4GX39"/>
<evidence type="ECO:0000256" key="5">
    <source>
        <dbReference type="ARBA" id="ARBA00022776"/>
    </source>
</evidence>
<evidence type="ECO:0000256" key="10">
    <source>
        <dbReference type="ARBA" id="ARBA00023328"/>
    </source>
</evidence>
<dbReference type="PANTHER" id="PTHR22142">
    <property type="match status" value="1"/>
</dbReference>
<sequence length="199" mass="22209">MLFDEDPVNIMAEATNRFHTAPDKDSLSRVTESLHLLASARQQRIDDQASVLSALSRRLNNLKSQHSYEEERHDAGKHAAEMLKMDTEKFRIAKGVNDAEIESERLSGELAALKQQLQTLEKEGVEGGARGGRNEEQQDATVLKLSFYRSLGIDISQDASTGEYNRAVIRNSTRGDVNVVNVDGTMGTSFYSNMFWNSL</sequence>
<dbReference type="InterPro" id="IPR038066">
    <property type="entry name" value="Spc24_Fungi_globular_sf"/>
</dbReference>
<dbReference type="GO" id="GO:0005815">
    <property type="term" value="C:microtubule organizing center"/>
    <property type="evidence" value="ECO:0007669"/>
    <property type="project" value="UniProtKB-SubCell"/>
</dbReference>
<dbReference type="SUPFAM" id="SSF143026">
    <property type="entry name" value="Kinetochore globular domain"/>
    <property type="match status" value="1"/>
</dbReference>
<dbReference type="CDD" id="cd11565">
    <property type="entry name" value="RWD_Spc24"/>
    <property type="match status" value="1"/>
</dbReference>
<organism evidence="13 14">
    <name type="scientific">Zymoseptoria brevis</name>
    <dbReference type="NCBI Taxonomy" id="1047168"/>
    <lineage>
        <taxon>Eukaryota</taxon>
        <taxon>Fungi</taxon>
        <taxon>Dikarya</taxon>
        <taxon>Ascomycota</taxon>
        <taxon>Pezizomycotina</taxon>
        <taxon>Dothideomycetes</taxon>
        <taxon>Dothideomycetidae</taxon>
        <taxon>Mycosphaerellales</taxon>
        <taxon>Mycosphaerellaceae</taxon>
        <taxon>Zymoseptoria</taxon>
    </lineage>
</organism>
<protein>
    <recommendedName>
        <fullName evidence="11">Kinetochore protein Spc24</fullName>
    </recommendedName>
</protein>
<comment type="similarity">
    <text evidence="2 11">Belongs to the SPC24 family.</text>
</comment>
<dbReference type="PANTHER" id="PTHR22142:SF2">
    <property type="entry name" value="KINETOCHORE PROTEIN SPC24"/>
    <property type="match status" value="1"/>
</dbReference>
<evidence type="ECO:0000313" key="13">
    <source>
        <dbReference type="EMBL" id="KJY01598.1"/>
    </source>
</evidence>
<keyword evidence="4 11" id="KW-0132">Cell division</keyword>
<dbReference type="GO" id="GO:0051301">
    <property type="term" value="P:cell division"/>
    <property type="evidence" value="ECO:0007669"/>
    <property type="project" value="UniProtKB-UniRule"/>
</dbReference>
<dbReference type="GO" id="GO:0008017">
    <property type="term" value="F:microtubule binding"/>
    <property type="evidence" value="ECO:0007669"/>
    <property type="project" value="TreeGrafter"/>
</dbReference>
<feature type="coiled-coil region" evidence="12">
    <location>
        <begin position="45"/>
        <end position="72"/>
    </location>
</feature>
<evidence type="ECO:0000256" key="6">
    <source>
        <dbReference type="ARBA" id="ARBA00022838"/>
    </source>
</evidence>
<dbReference type="Pfam" id="PF08286">
    <property type="entry name" value="Spc24"/>
    <property type="match status" value="1"/>
</dbReference>
<dbReference type="InterPro" id="IPR013252">
    <property type="entry name" value="Ndc80_Spc24"/>
</dbReference>
<comment type="subunit">
    <text evidence="11">Component of the NDC80 complex.</text>
</comment>
<evidence type="ECO:0000256" key="12">
    <source>
        <dbReference type="SAM" id="Coils"/>
    </source>
</evidence>
<evidence type="ECO:0000256" key="2">
    <source>
        <dbReference type="ARBA" id="ARBA00007804"/>
    </source>
</evidence>
<name>A0A0F4GX39_9PEZI</name>
<keyword evidence="8 11" id="KW-0539">Nucleus</keyword>
<dbReference type="OrthoDB" id="3344830at2759"/>
<dbReference type="GO" id="GO:0031262">
    <property type="term" value="C:Ndc80 complex"/>
    <property type="evidence" value="ECO:0007669"/>
    <property type="project" value="TreeGrafter"/>
</dbReference>
<evidence type="ECO:0000256" key="8">
    <source>
        <dbReference type="ARBA" id="ARBA00023242"/>
    </source>
</evidence>
<comment type="caution">
    <text evidence="13">The sequence shown here is derived from an EMBL/GenBank/DDBJ whole genome shotgun (WGS) entry which is preliminary data.</text>
</comment>
<comment type="subcellular location">
    <subcellularLocation>
        <location evidence="1">Cytoplasm</location>
        <location evidence="1">Cytoskeleton</location>
        <location evidence="1">Microtubule organizing center</location>
    </subcellularLocation>
    <subcellularLocation>
        <location evidence="11">Nucleus</location>
    </subcellularLocation>
    <subcellularLocation>
        <location evidence="11">Chromosome</location>
        <location evidence="11">Centromere</location>
        <location evidence="11">Kinetochore</location>
    </subcellularLocation>
</comment>
<dbReference type="Proteomes" id="UP000033647">
    <property type="component" value="Unassembled WGS sequence"/>
</dbReference>
<evidence type="ECO:0000256" key="7">
    <source>
        <dbReference type="ARBA" id="ARBA00023054"/>
    </source>
</evidence>
<keyword evidence="7 12" id="KW-0175">Coiled coil</keyword>
<reference evidence="13 14" key="1">
    <citation type="submission" date="2015-03" db="EMBL/GenBank/DDBJ databases">
        <title>RNA-seq based gene annotation and comparative genomics of four Zymoseptoria species reveal species-specific pathogenicity related genes and transposable element activity.</title>
        <authorList>
            <person name="Grandaubert J."/>
            <person name="Bhattacharyya A."/>
            <person name="Stukenbrock E.H."/>
        </authorList>
    </citation>
    <scope>NUCLEOTIDE SEQUENCE [LARGE SCALE GENOMIC DNA]</scope>
    <source>
        <strain evidence="13 14">Zb18110</strain>
    </source>
</reference>
<evidence type="ECO:0000256" key="1">
    <source>
        <dbReference type="ARBA" id="ARBA00004267"/>
    </source>
</evidence>
<dbReference type="GO" id="GO:0005634">
    <property type="term" value="C:nucleus"/>
    <property type="evidence" value="ECO:0007669"/>
    <property type="project" value="UniProtKB-SubCell"/>
</dbReference>
<gene>
    <name evidence="13" type="ORF">TI39_contig285g00018</name>
</gene>
<proteinExistence type="inferred from homology"/>
<keyword evidence="9 11" id="KW-0131">Cell cycle</keyword>
<evidence type="ECO:0000256" key="9">
    <source>
        <dbReference type="ARBA" id="ARBA00023306"/>
    </source>
</evidence>
<keyword evidence="3 11" id="KW-0158">Chromosome</keyword>
<evidence type="ECO:0000256" key="3">
    <source>
        <dbReference type="ARBA" id="ARBA00022454"/>
    </source>
</evidence>
<evidence type="ECO:0000313" key="14">
    <source>
        <dbReference type="Proteomes" id="UP000033647"/>
    </source>
</evidence>
<keyword evidence="5 11" id="KW-0498">Mitosis</keyword>
<feature type="coiled-coil region" evidence="12">
    <location>
        <begin position="96"/>
        <end position="123"/>
    </location>
</feature>